<evidence type="ECO:0000313" key="5">
    <source>
        <dbReference type="Proteomes" id="UP001174209"/>
    </source>
</evidence>
<dbReference type="Gene3D" id="3.90.420.10">
    <property type="entry name" value="Oxidoreductase, molybdopterin-binding domain"/>
    <property type="match status" value="1"/>
</dbReference>
<evidence type="ECO:0000256" key="1">
    <source>
        <dbReference type="SAM" id="Phobius"/>
    </source>
</evidence>
<keyword evidence="2" id="KW-0732">Signal</keyword>
<evidence type="ECO:0000256" key="2">
    <source>
        <dbReference type="SAM" id="SignalP"/>
    </source>
</evidence>
<keyword evidence="1" id="KW-0472">Membrane</keyword>
<keyword evidence="1" id="KW-0812">Transmembrane</keyword>
<dbReference type="PANTHER" id="PTHR19372:SF7">
    <property type="entry name" value="SULFITE OXIDASE, MITOCHONDRIAL"/>
    <property type="match status" value="1"/>
</dbReference>
<dbReference type="Proteomes" id="UP001174209">
    <property type="component" value="Unassembled WGS sequence"/>
</dbReference>
<dbReference type="InterPro" id="IPR036374">
    <property type="entry name" value="OxRdtase_Mopterin-bd_sf"/>
</dbReference>
<feature type="domain" description="Oxidoreductase molybdopterin-binding" evidence="3">
    <location>
        <begin position="246"/>
        <end position="395"/>
    </location>
</feature>
<feature type="transmembrane region" description="Helical" evidence="1">
    <location>
        <begin position="65"/>
        <end position="84"/>
    </location>
</feature>
<dbReference type="RefSeq" id="WP_301230029.1">
    <property type="nucleotide sequence ID" value="NZ_JAROCG010000002.1"/>
</dbReference>
<evidence type="ECO:0000313" key="4">
    <source>
        <dbReference type="EMBL" id="MDN4612745.1"/>
    </source>
</evidence>
<dbReference type="SUPFAM" id="SSF81296">
    <property type="entry name" value="E set domains"/>
    <property type="match status" value="1"/>
</dbReference>
<organism evidence="4 5">
    <name type="scientific">Arthrobacter burdickii</name>
    <dbReference type="NCBI Taxonomy" id="3035920"/>
    <lineage>
        <taxon>Bacteria</taxon>
        <taxon>Bacillati</taxon>
        <taxon>Actinomycetota</taxon>
        <taxon>Actinomycetes</taxon>
        <taxon>Micrococcales</taxon>
        <taxon>Micrococcaceae</taxon>
        <taxon>Arthrobacter</taxon>
    </lineage>
</organism>
<feature type="chain" id="PRO_5047296089" evidence="2">
    <location>
        <begin position="22"/>
        <end position="519"/>
    </location>
</feature>
<dbReference type="SUPFAM" id="SSF56524">
    <property type="entry name" value="Oxidoreductase molybdopterin-binding domain"/>
    <property type="match status" value="1"/>
</dbReference>
<dbReference type="PANTHER" id="PTHR19372">
    <property type="entry name" value="SULFITE REDUCTASE"/>
    <property type="match status" value="1"/>
</dbReference>
<keyword evidence="1" id="KW-1133">Transmembrane helix</keyword>
<accession>A0ABT8K5K4</accession>
<gene>
    <name evidence="4" type="ORF">P5G52_17900</name>
</gene>
<reference evidence="4" key="1">
    <citation type="submission" date="2023-06" db="EMBL/GenBank/DDBJ databases">
        <title>MT1 and MT2 Draft Genomes of Novel Species.</title>
        <authorList>
            <person name="Venkateswaran K."/>
        </authorList>
    </citation>
    <scope>NUCLEOTIDE SEQUENCE</scope>
    <source>
        <strain evidence="4">IIF3SC-B10</strain>
    </source>
</reference>
<protein>
    <submittedName>
        <fullName evidence="4">Molybdopterin-dependent oxidoreductase</fullName>
    </submittedName>
</protein>
<feature type="signal peptide" evidence="2">
    <location>
        <begin position="1"/>
        <end position="21"/>
    </location>
</feature>
<dbReference type="InterPro" id="IPR014756">
    <property type="entry name" value="Ig_E-set"/>
</dbReference>
<dbReference type="InterPro" id="IPR000572">
    <property type="entry name" value="OxRdtase_Mopterin-bd_dom"/>
</dbReference>
<feature type="transmembrane region" description="Helical" evidence="1">
    <location>
        <begin position="91"/>
        <end position="110"/>
    </location>
</feature>
<dbReference type="Pfam" id="PF00174">
    <property type="entry name" value="Oxidored_molyb"/>
    <property type="match status" value="1"/>
</dbReference>
<proteinExistence type="predicted"/>
<name>A0ABT8K5K4_9MICC</name>
<dbReference type="Gene3D" id="2.60.40.650">
    <property type="match status" value="1"/>
</dbReference>
<keyword evidence="5" id="KW-1185">Reference proteome</keyword>
<sequence length="519" mass="53363">MRRRTWAAASGALAVGLGVIAGELAAAALSPSVTPVSAVGSSVIDLLPPGVKDWAIAWFGTADKAVLLATIAVLIAGIAVAAGVLEYRRAFAGRAIVIGFGVVGVVAVASRPQSSLVSFAGPVVAAVVAVLVLGALVRALRAWARSDTGAGTDHGNSSPARRRFLQGAGGAAVVAAATGAAATAVRSSQSTVTVQRSSIALPAPTEAAVPPPEGSFVPEGADLGIDGLSDLVTASDDFYRIDTALVVPVVDPARWSLKVTGLVEREVVITFDELLALPLIERHVTLACVSNPVGGDLTGTARWLGFPVRELLARAGVRPEADMVLSRSVDGFTAGTPLEALTDGRDALLAVGMNGEPLPIEHGFPVRLVVPGLYGFVSATKWVEELKVTRFADDTAYWSTRGWSERGPVKTSSRIDVPRASASVPAGDVVVGGVAWAQQRGIGAVEVRVDGGPWQRATLARPISADTWCQYSATLQLGAGRHTVQARATDRKGGVQSDAVVDPAPDGAEGLHTVTFTVT</sequence>
<dbReference type="EMBL" id="JAROCG010000002">
    <property type="protein sequence ID" value="MDN4612745.1"/>
    <property type="molecule type" value="Genomic_DNA"/>
</dbReference>
<feature type="transmembrane region" description="Helical" evidence="1">
    <location>
        <begin position="164"/>
        <end position="185"/>
    </location>
</feature>
<evidence type="ECO:0000259" key="3">
    <source>
        <dbReference type="Pfam" id="PF00174"/>
    </source>
</evidence>
<feature type="transmembrane region" description="Helical" evidence="1">
    <location>
        <begin position="116"/>
        <end position="137"/>
    </location>
</feature>
<comment type="caution">
    <text evidence="4">The sequence shown here is derived from an EMBL/GenBank/DDBJ whole genome shotgun (WGS) entry which is preliminary data.</text>
</comment>